<organism evidence="1 2">
    <name type="scientific">Pedobacter ginsengiterrae</name>
    <dbReference type="NCBI Taxonomy" id="871696"/>
    <lineage>
        <taxon>Bacteria</taxon>
        <taxon>Pseudomonadati</taxon>
        <taxon>Bacteroidota</taxon>
        <taxon>Sphingobacteriia</taxon>
        <taxon>Sphingobacteriales</taxon>
        <taxon>Sphingobacteriaceae</taxon>
        <taxon>Pedobacter</taxon>
    </lineage>
</organism>
<accession>A0ABP7PB29</accession>
<dbReference type="Proteomes" id="UP001501081">
    <property type="component" value="Unassembled WGS sequence"/>
</dbReference>
<gene>
    <name evidence="1" type="ORF">GCM10022246_14370</name>
</gene>
<evidence type="ECO:0000313" key="1">
    <source>
        <dbReference type="EMBL" id="GAA3962263.1"/>
    </source>
</evidence>
<comment type="caution">
    <text evidence="1">The sequence shown here is derived from an EMBL/GenBank/DDBJ whole genome shotgun (WGS) entry which is preliminary data.</text>
</comment>
<reference evidence="2" key="1">
    <citation type="journal article" date="2019" name="Int. J. Syst. Evol. Microbiol.">
        <title>The Global Catalogue of Microorganisms (GCM) 10K type strain sequencing project: providing services to taxonomists for standard genome sequencing and annotation.</title>
        <authorList>
            <consortium name="The Broad Institute Genomics Platform"/>
            <consortium name="The Broad Institute Genome Sequencing Center for Infectious Disease"/>
            <person name="Wu L."/>
            <person name="Ma J."/>
        </authorList>
    </citation>
    <scope>NUCLEOTIDE SEQUENCE [LARGE SCALE GENOMIC DNA]</scope>
    <source>
        <strain evidence="2">JCM 17338</strain>
    </source>
</reference>
<dbReference type="RefSeq" id="WP_344766016.1">
    <property type="nucleotide sequence ID" value="NZ_BAABAK010000005.1"/>
</dbReference>
<proteinExistence type="predicted"/>
<protein>
    <submittedName>
        <fullName evidence="1">Uncharacterized protein</fullName>
    </submittedName>
</protein>
<keyword evidence="2" id="KW-1185">Reference proteome</keyword>
<dbReference type="EMBL" id="BAABAK010000005">
    <property type="protein sequence ID" value="GAA3962263.1"/>
    <property type="molecule type" value="Genomic_DNA"/>
</dbReference>
<name>A0ABP7PB29_9SPHI</name>
<evidence type="ECO:0000313" key="2">
    <source>
        <dbReference type="Proteomes" id="UP001501081"/>
    </source>
</evidence>
<sequence length="72" mass="8338">MNTQEANLKCFLNKVKQLRGFGDMDSYRIVSELKNLKADLSEEQLHSVIQNFSTPESYDEGKNWIIDNLENS</sequence>